<dbReference type="InterPro" id="IPR038292">
    <property type="entry name" value="YmfJ/YflH_sf"/>
</dbReference>
<protein>
    <recommendedName>
        <fullName evidence="3">DUF3243 domain-containing protein</fullName>
    </recommendedName>
</protein>
<evidence type="ECO:0000313" key="2">
    <source>
        <dbReference type="Proteomes" id="UP000013520"/>
    </source>
</evidence>
<dbReference type="Proteomes" id="UP000013520">
    <property type="component" value="Chromosome"/>
</dbReference>
<proteinExistence type="predicted"/>
<dbReference type="AlphaFoldDB" id="R4KRB4"/>
<dbReference type="EMBL" id="CP003273">
    <property type="protein sequence ID" value="AGL03110.1"/>
    <property type="molecule type" value="Genomic_DNA"/>
</dbReference>
<gene>
    <name evidence="1" type="ORF">Desgi_3788</name>
</gene>
<dbReference type="PIRSF" id="PIRSF004764">
    <property type="entry name" value="YmfJ"/>
    <property type="match status" value="1"/>
</dbReference>
<dbReference type="InterPro" id="IPR024702">
    <property type="entry name" value="Uncharacterised_YmfJ"/>
</dbReference>
<organism evidence="1 2">
    <name type="scientific">Desulfoscipio gibsoniae DSM 7213</name>
    <dbReference type="NCBI Taxonomy" id="767817"/>
    <lineage>
        <taxon>Bacteria</taxon>
        <taxon>Bacillati</taxon>
        <taxon>Bacillota</taxon>
        <taxon>Clostridia</taxon>
        <taxon>Eubacteriales</taxon>
        <taxon>Desulfallaceae</taxon>
        <taxon>Desulfoscipio</taxon>
    </lineage>
</organism>
<evidence type="ECO:0000313" key="1">
    <source>
        <dbReference type="EMBL" id="AGL03110.1"/>
    </source>
</evidence>
<evidence type="ECO:0008006" key="3">
    <source>
        <dbReference type="Google" id="ProtNLM"/>
    </source>
</evidence>
<dbReference type="OrthoDB" id="2382009at2"/>
<accession>R4KRB4</accession>
<dbReference type="RefSeq" id="WP_006520499.1">
    <property type="nucleotide sequence ID" value="NC_021184.1"/>
</dbReference>
<sequence>MELGVSWHQWKKIMHQAVNAAETVGISDEYIEGIACRMGDFLAEKVDPDNREQRLLNELWNEAREDEKKVLTRLIIRMVDKTDKML</sequence>
<keyword evidence="2" id="KW-1185">Reference proteome</keyword>
<dbReference type="KEGG" id="dgi:Desgi_3788"/>
<dbReference type="Gene3D" id="1.10.760.20">
    <property type="entry name" value="Protein of unknown function DUF3243"/>
    <property type="match status" value="1"/>
</dbReference>
<dbReference type="HOGENOM" id="CLU_171794_1_0_9"/>
<dbReference type="InterPro" id="IPR021637">
    <property type="entry name" value="DUF3243"/>
</dbReference>
<reference evidence="1 2" key="1">
    <citation type="submission" date="2012-01" db="EMBL/GenBank/DDBJ databases">
        <title>Complete sequence of Desulfotomaculum gibsoniae DSM 7213.</title>
        <authorList>
            <consortium name="US DOE Joint Genome Institute"/>
            <person name="Lucas S."/>
            <person name="Han J."/>
            <person name="Lapidus A."/>
            <person name="Cheng J.-F."/>
            <person name="Goodwin L."/>
            <person name="Pitluck S."/>
            <person name="Peters L."/>
            <person name="Ovchinnikova G."/>
            <person name="Teshima H."/>
            <person name="Detter J.C."/>
            <person name="Han C."/>
            <person name="Tapia R."/>
            <person name="Land M."/>
            <person name="Hauser L."/>
            <person name="Kyrpides N."/>
            <person name="Ivanova N."/>
            <person name="Pagani I."/>
            <person name="Parshina S."/>
            <person name="Plugge C."/>
            <person name="Muyzer G."/>
            <person name="Kuever J."/>
            <person name="Ivanova A."/>
            <person name="Nazina T."/>
            <person name="Klenk H.-P."/>
            <person name="Brambilla E."/>
            <person name="Spring S."/>
            <person name="Stams A.F."/>
            <person name="Woyke T."/>
        </authorList>
    </citation>
    <scope>NUCLEOTIDE SEQUENCE [LARGE SCALE GENOMIC DNA]</scope>
    <source>
        <strain evidence="1 2">DSM 7213</strain>
    </source>
</reference>
<dbReference type="Pfam" id="PF11588">
    <property type="entry name" value="DUF3243"/>
    <property type="match status" value="1"/>
</dbReference>
<name>R4KRB4_9FIRM</name>
<dbReference type="eggNOG" id="ENOG50330BT">
    <property type="taxonomic scope" value="Bacteria"/>
</dbReference>
<dbReference type="STRING" id="767817.Desgi_3788"/>